<evidence type="ECO:0000256" key="1">
    <source>
        <dbReference type="ARBA" id="ARBA00022714"/>
    </source>
</evidence>
<keyword evidence="10" id="KW-1185">Reference proteome</keyword>
<dbReference type="Pfam" id="PF00355">
    <property type="entry name" value="Rieske"/>
    <property type="match status" value="1"/>
</dbReference>
<reference evidence="9 10" key="1">
    <citation type="submission" date="2019-08" db="EMBL/GenBank/DDBJ databases">
        <title>Complete genome sequence of Terriglobus albidus strain ORNL.</title>
        <authorList>
            <person name="Podar M."/>
        </authorList>
    </citation>
    <scope>NUCLEOTIDE SEQUENCE [LARGE SCALE GENOMIC DNA]</scope>
    <source>
        <strain evidence="9 10">ORNL</strain>
    </source>
</reference>
<name>A0A5B9EED7_9BACT</name>
<feature type="region of interest" description="Disordered" evidence="7">
    <location>
        <begin position="1"/>
        <end position="21"/>
    </location>
</feature>
<dbReference type="OrthoDB" id="9795104at2"/>
<comment type="cofactor">
    <cofactor evidence="5">
        <name>[2Fe-2S] cluster</name>
        <dbReference type="ChEBI" id="CHEBI:190135"/>
    </cofactor>
</comment>
<dbReference type="InterPro" id="IPR036922">
    <property type="entry name" value="Rieske_2Fe-2S_sf"/>
</dbReference>
<protein>
    <submittedName>
        <fullName evidence="9">Rieske 2Fe-2S domain-containing protein</fullName>
    </submittedName>
</protein>
<proteinExistence type="inferred from homology"/>
<dbReference type="PANTHER" id="PTHR21496">
    <property type="entry name" value="FERREDOXIN-RELATED"/>
    <property type="match status" value="1"/>
</dbReference>
<dbReference type="PANTHER" id="PTHR21496:SF0">
    <property type="entry name" value="RIESKE DOMAIN-CONTAINING PROTEIN"/>
    <property type="match status" value="1"/>
</dbReference>
<dbReference type="AlphaFoldDB" id="A0A5B9EED7"/>
<evidence type="ECO:0000256" key="6">
    <source>
        <dbReference type="ARBA" id="ARBA00038001"/>
    </source>
</evidence>
<dbReference type="Gene3D" id="2.102.10.10">
    <property type="entry name" value="Rieske [2Fe-2S] iron-sulphur domain"/>
    <property type="match status" value="1"/>
</dbReference>
<evidence type="ECO:0000259" key="8">
    <source>
        <dbReference type="PROSITE" id="PS51296"/>
    </source>
</evidence>
<evidence type="ECO:0000256" key="4">
    <source>
        <dbReference type="ARBA" id="ARBA00023014"/>
    </source>
</evidence>
<gene>
    <name evidence="9" type="ORF">FTW19_19955</name>
</gene>
<dbReference type="GO" id="GO:0046872">
    <property type="term" value="F:metal ion binding"/>
    <property type="evidence" value="ECO:0007669"/>
    <property type="project" value="UniProtKB-KW"/>
</dbReference>
<evidence type="ECO:0000313" key="10">
    <source>
        <dbReference type="Proteomes" id="UP000321820"/>
    </source>
</evidence>
<feature type="domain" description="Rieske" evidence="8">
    <location>
        <begin position="22"/>
        <end position="113"/>
    </location>
</feature>
<evidence type="ECO:0000313" key="9">
    <source>
        <dbReference type="EMBL" id="QEE30054.1"/>
    </source>
</evidence>
<dbReference type="Proteomes" id="UP000321820">
    <property type="component" value="Chromosome"/>
</dbReference>
<evidence type="ECO:0000256" key="7">
    <source>
        <dbReference type="SAM" id="MobiDB-lite"/>
    </source>
</evidence>
<evidence type="ECO:0000256" key="3">
    <source>
        <dbReference type="ARBA" id="ARBA00023004"/>
    </source>
</evidence>
<dbReference type="GO" id="GO:0051537">
    <property type="term" value="F:2 iron, 2 sulfur cluster binding"/>
    <property type="evidence" value="ECO:0007669"/>
    <property type="project" value="UniProtKB-KW"/>
</dbReference>
<sequence length="117" mass="12098">MEIKSQLADTTSSSTQTEALKGNQFHVKDVPAGSSLLVGDAVVFNAAGSFCATQAKCPHKQGPLNEGSFDGSTVTCPWHGSQFNVCSGAVLRGPAVDALKTYSVVVVEGEIGRVEAV</sequence>
<evidence type="ECO:0000256" key="5">
    <source>
        <dbReference type="ARBA" id="ARBA00034078"/>
    </source>
</evidence>
<feature type="compositionally biased region" description="Polar residues" evidence="7">
    <location>
        <begin position="7"/>
        <end position="18"/>
    </location>
</feature>
<dbReference type="InterPro" id="IPR017941">
    <property type="entry name" value="Rieske_2Fe-2S"/>
</dbReference>
<dbReference type="RefSeq" id="WP_147649324.1">
    <property type="nucleotide sequence ID" value="NZ_CP042806.1"/>
</dbReference>
<dbReference type="KEGG" id="talb:FTW19_19955"/>
<keyword evidence="2" id="KW-0479">Metal-binding</keyword>
<accession>A0A5B9EED7</accession>
<dbReference type="EMBL" id="CP042806">
    <property type="protein sequence ID" value="QEE30054.1"/>
    <property type="molecule type" value="Genomic_DNA"/>
</dbReference>
<keyword evidence="1" id="KW-0001">2Fe-2S</keyword>
<comment type="similarity">
    <text evidence="6">Belongs to the bacterial ring-hydroxylating dioxygenase ferredoxin component family.</text>
</comment>
<organism evidence="9 10">
    <name type="scientific">Terriglobus albidus</name>
    <dbReference type="NCBI Taxonomy" id="1592106"/>
    <lineage>
        <taxon>Bacteria</taxon>
        <taxon>Pseudomonadati</taxon>
        <taxon>Acidobacteriota</taxon>
        <taxon>Terriglobia</taxon>
        <taxon>Terriglobales</taxon>
        <taxon>Acidobacteriaceae</taxon>
        <taxon>Terriglobus</taxon>
    </lineage>
</organism>
<evidence type="ECO:0000256" key="2">
    <source>
        <dbReference type="ARBA" id="ARBA00022723"/>
    </source>
</evidence>
<dbReference type="SUPFAM" id="SSF50022">
    <property type="entry name" value="ISP domain"/>
    <property type="match status" value="1"/>
</dbReference>
<keyword evidence="3" id="KW-0408">Iron</keyword>
<keyword evidence="4" id="KW-0411">Iron-sulfur</keyword>
<dbReference type="PROSITE" id="PS51296">
    <property type="entry name" value="RIESKE"/>
    <property type="match status" value="1"/>
</dbReference>